<dbReference type="HOGENOM" id="CLU_059169_1_0_7"/>
<dbReference type="PANTHER" id="PTHR14969:SF13">
    <property type="entry name" value="AT30094P"/>
    <property type="match status" value="1"/>
</dbReference>
<evidence type="ECO:0000313" key="3">
    <source>
        <dbReference type="EMBL" id="ABQ26417.1"/>
    </source>
</evidence>
<dbReference type="STRING" id="351605.Gura_2234"/>
<dbReference type="KEGG" id="gur:Gura_2234"/>
<dbReference type="SMART" id="SM00014">
    <property type="entry name" value="acidPPc"/>
    <property type="match status" value="1"/>
</dbReference>
<dbReference type="RefSeq" id="WP_011939113.1">
    <property type="nucleotide sequence ID" value="NC_009483.1"/>
</dbReference>
<dbReference type="Gene3D" id="1.20.144.10">
    <property type="entry name" value="Phosphatidic acid phosphatase type 2/haloperoxidase"/>
    <property type="match status" value="1"/>
</dbReference>
<dbReference type="InterPro" id="IPR036938">
    <property type="entry name" value="PAP2/HPO_sf"/>
</dbReference>
<feature type="signal peptide" evidence="1">
    <location>
        <begin position="1"/>
        <end position="20"/>
    </location>
</feature>
<sequence>MRCLLPVMFLLFLIVSPALAEDNLFNSTAVIKGEIVRLGEEAVDVARTPLDTDNHGLVGTLAVAGAVGLTYVFDDDIRTKLQGVKSRNLDKAADAGNVLGNPFLHLGIAAAVYGGGVVADSPQYRSIGEMMGEAVLLADATTFLLKEGIGRGRPFTGAGKGDFKPFQFKGDYDSMPSMHTSSSFAMASVLAATSESMTLKLSYYSAAAFVGFSRMYQDKHWASDVVLGAAIGELCGRVVTNYHASRRNVTLAPLVSGDAAGLVLVGKF</sequence>
<dbReference type="Pfam" id="PF01569">
    <property type="entry name" value="PAP2"/>
    <property type="match status" value="1"/>
</dbReference>
<accession>A5G3P9</accession>
<keyword evidence="1" id="KW-0732">Signal</keyword>
<dbReference type="InterPro" id="IPR000326">
    <property type="entry name" value="PAP2/HPO"/>
</dbReference>
<dbReference type="SUPFAM" id="SSF48317">
    <property type="entry name" value="Acid phosphatase/Vanadium-dependent haloperoxidase"/>
    <property type="match status" value="1"/>
</dbReference>
<evidence type="ECO:0000256" key="1">
    <source>
        <dbReference type="SAM" id="SignalP"/>
    </source>
</evidence>
<keyword evidence="4" id="KW-1185">Reference proteome</keyword>
<feature type="chain" id="PRO_5002683205" evidence="1">
    <location>
        <begin position="21"/>
        <end position="268"/>
    </location>
</feature>
<reference evidence="3 4" key="1">
    <citation type="submission" date="2007-05" db="EMBL/GenBank/DDBJ databases">
        <title>Complete sequence of Geobacter uraniireducens Rf4.</title>
        <authorList>
            <consortium name="US DOE Joint Genome Institute"/>
            <person name="Copeland A."/>
            <person name="Lucas S."/>
            <person name="Lapidus A."/>
            <person name="Barry K."/>
            <person name="Detter J.C."/>
            <person name="Glavina del Rio T."/>
            <person name="Hammon N."/>
            <person name="Israni S."/>
            <person name="Dalin E."/>
            <person name="Tice H."/>
            <person name="Pitluck S."/>
            <person name="Chertkov O."/>
            <person name="Brettin T."/>
            <person name="Bruce D."/>
            <person name="Han C."/>
            <person name="Schmutz J."/>
            <person name="Larimer F."/>
            <person name="Land M."/>
            <person name="Hauser L."/>
            <person name="Kyrpides N."/>
            <person name="Mikhailova N."/>
            <person name="Shelobolina E."/>
            <person name="Aklujkar M."/>
            <person name="Lovley D."/>
            <person name="Richardson P."/>
        </authorList>
    </citation>
    <scope>NUCLEOTIDE SEQUENCE [LARGE SCALE GENOMIC DNA]</scope>
    <source>
        <strain evidence="3 4">Rf4</strain>
    </source>
</reference>
<dbReference type="AlphaFoldDB" id="A5G3P9"/>
<organism evidence="3 4">
    <name type="scientific">Geotalea uraniireducens (strain Rf4)</name>
    <name type="common">Geobacter uraniireducens</name>
    <dbReference type="NCBI Taxonomy" id="351605"/>
    <lineage>
        <taxon>Bacteria</taxon>
        <taxon>Pseudomonadati</taxon>
        <taxon>Thermodesulfobacteriota</taxon>
        <taxon>Desulfuromonadia</taxon>
        <taxon>Geobacterales</taxon>
        <taxon>Geobacteraceae</taxon>
        <taxon>Geotalea</taxon>
    </lineage>
</organism>
<proteinExistence type="predicted"/>
<name>A5G3P9_GEOUR</name>
<evidence type="ECO:0000259" key="2">
    <source>
        <dbReference type="SMART" id="SM00014"/>
    </source>
</evidence>
<dbReference type="Proteomes" id="UP000006695">
    <property type="component" value="Chromosome"/>
</dbReference>
<gene>
    <name evidence="3" type="ordered locus">Gura_2234</name>
</gene>
<feature type="domain" description="Phosphatidic acid phosphatase type 2/haloperoxidase" evidence="2">
    <location>
        <begin position="127"/>
        <end position="240"/>
    </location>
</feature>
<dbReference type="EMBL" id="CP000698">
    <property type="protein sequence ID" value="ABQ26417.1"/>
    <property type="molecule type" value="Genomic_DNA"/>
</dbReference>
<protein>
    <submittedName>
        <fullName evidence="3">Phosphoesterase, PA-phosphatase related protein</fullName>
    </submittedName>
</protein>
<dbReference type="PANTHER" id="PTHR14969">
    <property type="entry name" value="SPHINGOSINE-1-PHOSPHATE PHOSPHOHYDROLASE"/>
    <property type="match status" value="1"/>
</dbReference>
<evidence type="ECO:0000313" key="4">
    <source>
        <dbReference type="Proteomes" id="UP000006695"/>
    </source>
</evidence>